<dbReference type="PANTHER" id="PTHR31739:SF25">
    <property type="entry name" value="(E,E)-GERANYLLINALOOL SYNTHASE"/>
    <property type="match status" value="1"/>
</dbReference>
<reference evidence="4 6" key="2">
    <citation type="submission" date="2018-08" db="EMBL/GenBank/DDBJ databases">
        <title>Genomic Encyclopedia of Archaeal and Bacterial Type Strains, Phase II (KMG-II): from individual species to whole genera.</title>
        <authorList>
            <person name="Goeker M."/>
        </authorList>
    </citation>
    <scope>NUCLEOTIDE SEQUENCE [LARGE SCALE GENOMIC DNA]</scope>
    <source>
        <strain evidence="4 6">DSM 2261</strain>
    </source>
</reference>
<dbReference type="GO" id="GO:0010333">
    <property type="term" value="F:terpene synthase activity"/>
    <property type="evidence" value="ECO:0007669"/>
    <property type="project" value="InterPro"/>
</dbReference>
<dbReference type="EMBL" id="QUMU01000003">
    <property type="protein sequence ID" value="REG34831.1"/>
    <property type="molecule type" value="Genomic_DNA"/>
</dbReference>
<dbReference type="GO" id="GO:0016102">
    <property type="term" value="P:diterpenoid biosynthetic process"/>
    <property type="evidence" value="ECO:0007669"/>
    <property type="project" value="TreeGrafter"/>
</dbReference>
<evidence type="ECO:0000256" key="1">
    <source>
        <dbReference type="ARBA" id="ARBA00022737"/>
    </source>
</evidence>
<dbReference type="EMBL" id="CP011509">
    <property type="protein sequence ID" value="AKJ02027.1"/>
    <property type="molecule type" value="Genomic_DNA"/>
</dbReference>
<sequence length="514" mass="56531">MPSIPEWFIAQLKADIQSLGAQGGVLTPSVYDTAQVLRYAPPEDPRPAVGWLMRQQHADGGWSSERMPLARHIPTLAAVLALRATSDTPESRRAVEGGIEFFRRNVEAWAFEGPPPDDIPVASELILPRLMEEAAAVGITLPHQPFQSLSALGTRRRGLIARMKHRAGTAPIHSFEAWGTTPDMNVLDGSQGVGNSPAATAHWLRLRRATLDGARELPEEVRGAEEFLRASAEATGTGVPGVVPTVWPIVHYEQSWSLLALFSTGLLEHPGLRDVVRPQLDALHQAVRPEGYGMSEFFVCDGDITSTCLAMLKGSGYAVDGGLLQRYQLPDGQFITYAHEMQPSVTTTAHGVMALAILGQDVSRQVRWLAEKRGADGLWRMDKWHASWLYSTSQVMLALCRAGATDMVRPAVEALLQAQHTEGGWGMSPTPSLLETAYAVHALRALRGHGLFGPEVKRALQRAARWMEARREASPEQQEMLWTGKELYRPFRLDRVFERSAMLALALDGDRLAE</sequence>
<feature type="domain" description="Prenyltransferase alpha-alpha toroid" evidence="2">
    <location>
        <begin position="324"/>
        <end position="471"/>
    </location>
</feature>
<evidence type="ECO:0000259" key="2">
    <source>
        <dbReference type="Pfam" id="PF00432"/>
    </source>
</evidence>
<proteinExistence type="predicted"/>
<dbReference type="InterPro" id="IPR001330">
    <property type="entry name" value="Prenyltrans"/>
</dbReference>
<evidence type="ECO:0000313" key="4">
    <source>
        <dbReference type="EMBL" id="REG34831.1"/>
    </source>
</evidence>
<evidence type="ECO:0000313" key="5">
    <source>
        <dbReference type="Proteomes" id="UP000035579"/>
    </source>
</evidence>
<evidence type="ECO:0000313" key="6">
    <source>
        <dbReference type="Proteomes" id="UP000256345"/>
    </source>
</evidence>
<accession>A0AAC8TDJ1</accession>
<dbReference type="KEGG" id="age:AA314_03653"/>
<dbReference type="InterPro" id="IPR008930">
    <property type="entry name" value="Terpenoid_cyclase/PrenylTrfase"/>
</dbReference>
<dbReference type="SUPFAM" id="SSF48239">
    <property type="entry name" value="Terpenoid cyclases/Protein prenyltransferases"/>
    <property type="match status" value="2"/>
</dbReference>
<reference evidence="3 5" key="1">
    <citation type="submission" date="2015-05" db="EMBL/GenBank/DDBJ databases">
        <title>Genome assembly of Archangium gephyra DSM 2261.</title>
        <authorList>
            <person name="Sharma G."/>
            <person name="Subramanian S."/>
        </authorList>
    </citation>
    <scope>NUCLEOTIDE SEQUENCE [LARGE SCALE GENOMIC DNA]</scope>
    <source>
        <strain evidence="3 5">DSM 2261</strain>
    </source>
</reference>
<dbReference type="Proteomes" id="UP000035579">
    <property type="component" value="Chromosome"/>
</dbReference>
<dbReference type="Pfam" id="PF00432">
    <property type="entry name" value="Prenyltrans"/>
    <property type="match status" value="2"/>
</dbReference>
<evidence type="ECO:0000313" key="3">
    <source>
        <dbReference type="EMBL" id="AKJ02027.1"/>
    </source>
</evidence>
<keyword evidence="6" id="KW-1185">Reference proteome</keyword>
<feature type="domain" description="Prenyltransferase alpha-alpha toroid" evidence="2">
    <location>
        <begin position="41"/>
        <end position="88"/>
    </location>
</feature>
<dbReference type="GO" id="GO:0000287">
    <property type="term" value="F:magnesium ion binding"/>
    <property type="evidence" value="ECO:0007669"/>
    <property type="project" value="TreeGrafter"/>
</dbReference>
<name>A0AAC8TDJ1_9BACT</name>
<dbReference type="PANTHER" id="PTHR31739">
    <property type="entry name" value="ENT-COPALYL DIPHOSPHATE SYNTHASE, CHLOROPLASTIC"/>
    <property type="match status" value="1"/>
</dbReference>
<dbReference type="Gene3D" id="1.50.10.20">
    <property type="match status" value="1"/>
</dbReference>
<dbReference type="AlphaFoldDB" id="A0AAC8TDJ1"/>
<keyword evidence="1" id="KW-0677">Repeat</keyword>
<dbReference type="RefSeq" id="WP_053066483.1">
    <property type="nucleotide sequence ID" value="NZ_CP011509.1"/>
</dbReference>
<dbReference type="InterPro" id="IPR050148">
    <property type="entry name" value="Terpene_synthase-like"/>
</dbReference>
<dbReference type="CDD" id="cd00688">
    <property type="entry name" value="ISOPREN_C2_like"/>
    <property type="match status" value="1"/>
</dbReference>
<gene>
    <name evidence="3" type="ORF">AA314_03653</name>
    <name evidence="4" type="ORF">ATI61_103742</name>
</gene>
<dbReference type="Gene3D" id="1.50.10.160">
    <property type="match status" value="1"/>
</dbReference>
<protein>
    <submittedName>
        <fullName evidence="4">Squalene-hopene cyclase-like protein</fullName>
    </submittedName>
</protein>
<organism evidence="3 5">
    <name type="scientific">Archangium gephyra</name>
    <dbReference type="NCBI Taxonomy" id="48"/>
    <lineage>
        <taxon>Bacteria</taxon>
        <taxon>Pseudomonadati</taxon>
        <taxon>Myxococcota</taxon>
        <taxon>Myxococcia</taxon>
        <taxon>Myxococcales</taxon>
        <taxon>Cystobacterineae</taxon>
        <taxon>Archangiaceae</taxon>
        <taxon>Archangium</taxon>
    </lineage>
</organism>
<dbReference type="Proteomes" id="UP000256345">
    <property type="component" value="Unassembled WGS sequence"/>
</dbReference>